<evidence type="ECO:0000313" key="1">
    <source>
        <dbReference type="EMBL" id="JAE10629.1"/>
    </source>
</evidence>
<dbReference type="EMBL" id="GBRH01187267">
    <property type="protein sequence ID" value="JAE10629.1"/>
    <property type="molecule type" value="Transcribed_RNA"/>
</dbReference>
<reference evidence="1" key="2">
    <citation type="journal article" date="2015" name="Data Brief">
        <title>Shoot transcriptome of the giant reed, Arundo donax.</title>
        <authorList>
            <person name="Barrero R.A."/>
            <person name="Guerrero F.D."/>
            <person name="Moolhuijzen P."/>
            <person name="Goolsby J.A."/>
            <person name="Tidwell J."/>
            <person name="Bellgard S.E."/>
            <person name="Bellgard M.I."/>
        </authorList>
    </citation>
    <scope>NUCLEOTIDE SEQUENCE</scope>
    <source>
        <tissue evidence="1">Shoot tissue taken approximately 20 cm above the soil surface</tissue>
    </source>
</reference>
<accession>A0A0A9FHF3</accession>
<dbReference type="AlphaFoldDB" id="A0A0A9FHF3"/>
<sequence length="44" mass="5475">MHYSKSIGQWRKLRERFRMCRKHHAEWPDSIRSTKSGVMWVRES</sequence>
<name>A0A0A9FHF3_ARUDO</name>
<protein>
    <submittedName>
        <fullName evidence="1">Uncharacterized protein</fullName>
    </submittedName>
</protein>
<proteinExistence type="predicted"/>
<reference evidence="1" key="1">
    <citation type="submission" date="2014-09" db="EMBL/GenBank/DDBJ databases">
        <authorList>
            <person name="Magalhaes I.L.F."/>
            <person name="Oliveira U."/>
            <person name="Santos F.R."/>
            <person name="Vidigal T.H.D.A."/>
            <person name="Brescovit A.D."/>
            <person name="Santos A.J."/>
        </authorList>
    </citation>
    <scope>NUCLEOTIDE SEQUENCE</scope>
    <source>
        <tissue evidence="1">Shoot tissue taken approximately 20 cm above the soil surface</tissue>
    </source>
</reference>
<organism evidence="1">
    <name type="scientific">Arundo donax</name>
    <name type="common">Giant reed</name>
    <name type="synonym">Donax arundinaceus</name>
    <dbReference type="NCBI Taxonomy" id="35708"/>
    <lineage>
        <taxon>Eukaryota</taxon>
        <taxon>Viridiplantae</taxon>
        <taxon>Streptophyta</taxon>
        <taxon>Embryophyta</taxon>
        <taxon>Tracheophyta</taxon>
        <taxon>Spermatophyta</taxon>
        <taxon>Magnoliopsida</taxon>
        <taxon>Liliopsida</taxon>
        <taxon>Poales</taxon>
        <taxon>Poaceae</taxon>
        <taxon>PACMAD clade</taxon>
        <taxon>Arundinoideae</taxon>
        <taxon>Arundineae</taxon>
        <taxon>Arundo</taxon>
    </lineage>
</organism>